<organism evidence="1 2">
    <name type="scientific">Morella rubra</name>
    <name type="common">Chinese bayberry</name>
    <dbReference type="NCBI Taxonomy" id="262757"/>
    <lineage>
        <taxon>Eukaryota</taxon>
        <taxon>Viridiplantae</taxon>
        <taxon>Streptophyta</taxon>
        <taxon>Embryophyta</taxon>
        <taxon>Tracheophyta</taxon>
        <taxon>Spermatophyta</taxon>
        <taxon>Magnoliopsida</taxon>
        <taxon>eudicotyledons</taxon>
        <taxon>Gunneridae</taxon>
        <taxon>Pentapetalae</taxon>
        <taxon>rosids</taxon>
        <taxon>fabids</taxon>
        <taxon>Fagales</taxon>
        <taxon>Myricaceae</taxon>
        <taxon>Morella</taxon>
    </lineage>
</organism>
<comment type="caution">
    <text evidence="1">The sequence shown here is derived from an EMBL/GenBank/DDBJ whole genome shotgun (WGS) entry which is preliminary data.</text>
</comment>
<keyword evidence="2" id="KW-1185">Reference proteome</keyword>
<proteinExistence type="predicted"/>
<protein>
    <submittedName>
        <fullName evidence="1">Uncharacterized protein</fullName>
    </submittedName>
</protein>
<name>A0A6A1UQ58_9ROSI</name>
<dbReference type="AlphaFoldDB" id="A0A6A1UQ58"/>
<sequence length="89" mass="10299">MTLSMNRLKSRKCRRWNFSMNNARILAPEIKKTKIKLLNRQITLIVICNFQLQLKLSGTIILMINAPKIVPHLLGSSKTTKIGHEMRLK</sequence>
<gene>
    <name evidence="1" type="ORF">CJ030_MR8G028971</name>
</gene>
<dbReference type="EMBL" id="RXIC02000026">
    <property type="protein sequence ID" value="KAB1202545.1"/>
    <property type="molecule type" value="Genomic_DNA"/>
</dbReference>
<evidence type="ECO:0000313" key="2">
    <source>
        <dbReference type="Proteomes" id="UP000516437"/>
    </source>
</evidence>
<reference evidence="1 2" key="1">
    <citation type="journal article" date="2019" name="Plant Biotechnol. J.">
        <title>The red bayberry genome and genetic basis of sex determination.</title>
        <authorList>
            <person name="Jia H.M."/>
            <person name="Jia H.J."/>
            <person name="Cai Q.L."/>
            <person name="Wang Y."/>
            <person name="Zhao H.B."/>
            <person name="Yang W.F."/>
            <person name="Wang G.Y."/>
            <person name="Li Y.H."/>
            <person name="Zhan D.L."/>
            <person name="Shen Y.T."/>
            <person name="Niu Q.F."/>
            <person name="Chang L."/>
            <person name="Qiu J."/>
            <person name="Zhao L."/>
            <person name="Xie H.B."/>
            <person name="Fu W.Y."/>
            <person name="Jin J."/>
            <person name="Li X.W."/>
            <person name="Jiao Y."/>
            <person name="Zhou C.C."/>
            <person name="Tu T."/>
            <person name="Chai C.Y."/>
            <person name="Gao J.L."/>
            <person name="Fan L.J."/>
            <person name="van de Weg E."/>
            <person name="Wang J.Y."/>
            <person name="Gao Z.S."/>
        </authorList>
    </citation>
    <scope>NUCLEOTIDE SEQUENCE [LARGE SCALE GENOMIC DNA]</scope>
    <source>
        <tissue evidence="1">Leaves</tissue>
    </source>
</reference>
<dbReference type="Proteomes" id="UP000516437">
    <property type="component" value="Chromosome 8"/>
</dbReference>
<accession>A0A6A1UQ58</accession>
<evidence type="ECO:0000313" key="1">
    <source>
        <dbReference type="EMBL" id="KAB1202545.1"/>
    </source>
</evidence>